<dbReference type="Proteomes" id="UP000316563">
    <property type="component" value="Segment"/>
</dbReference>
<keyword evidence="2" id="KW-1185">Reference proteome</keyword>
<reference evidence="1 2" key="1">
    <citation type="submission" date="2019-04" db="EMBL/GenBank/DDBJ databases">
        <title>Nine Novel Phages from a Plateau Lake in Southwest China Provide Insights into Aeromonas Phage Diversity.</title>
        <authorList>
            <person name="Xiao W."/>
            <person name="Bai M."/>
        </authorList>
    </citation>
    <scope>NUCLEOTIDE SEQUENCE [LARGE SCALE GENOMIC DNA]</scope>
</reference>
<organism evidence="1 2">
    <name type="scientific">Aeromonas phage 4_D05</name>
    <dbReference type="NCBI Taxonomy" id="2588099"/>
    <lineage>
        <taxon>Viruses</taxon>
        <taxon>Duplodnaviria</taxon>
        <taxon>Heunggongvirae</taxon>
        <taxon>Uroviricota</taxon>
        <taxon>Caudoviricetes</taxon>
        <taxon>Kunmingvirus</taxon>
        <taxon>Kunmingvirus kv4D05</taxon>
    </lineage>
</organism>
<proteinExistence type="predicted"/>
<evidence type="ECO:0000313" key="2">
    <source>
        <dbReference type="Proteomes" id="UP000316563"/>
    </source>
</evidence>
<accession>A0A514TUG6</accession>
<sequence>MTNEYGEIFEVYMDANKLDDKGRRIGYIVGFRDNGVDFRAYVQNARMVKRDWVEFGVQQRSKSFKSHEEAKRWAYSTAKERIAKLKEAK</sequence>
<name>A0A514TUG6_9CAUD</name>
<gene>
    <name evidence="1" type="ORF">4D05_066</name>
</gene>
<evidence type="ECO:0000313" key="1">
    <source>
        <dbReference type="EMBL" id="QDJ96178.1"/>
    </source>
</evidence>
<protein>
    <recommendedName>
        <fullName evidence="3">WGR domain-containing protein</fullName>
    </recommendedName>
</protein>
<dbReference type="EMBL" id="MK804892">
    <property type="protein sequence ID" value="QDJ96178.1"/>
    <property type="molecule type" value="Genomic_DNA"/>
</dbReference>
<evidence type="ECO:0008006" key="3">
    <source>
        <dbReference type="Google" id="ProtNLM"/>
    </source>
</evidence>